<dbReference type="EMBL" id="CP017111">
    <property type="protein sequence ID" value="AOO64233.1"/>
    <property type="molecule type" value="Genomic_DNA"/>
</dbReference>
<reference evidence="5" key="1">
    <citation type="submission" date="2016-08" db="EMBL/GenBank/DDBJ databases">
        <title>Complete genome sequence of the organohalide-respiring Epsilonproteobacterium Sulfurospirillum halorespirans.</title>
        <authorList>
            <person name="Goris T."/>
            <person name="Zimmermann J."/>
            <person name="Schenz B."/>
            <person name="Lemos M."/>
            <person name="Hackermueller J."/>
            <person name="Diekert G."/>
        </authorList>
    </citation>
    <scope>NUCLEOTIDE SEQUENCE [LARGE SCALE GENOMIC DNA]</scope>
    <source>
        <strain>DSM 13726</strain>
        <strain evidence="5">PCE-M2</strain>
    </source>
</reference>
<evidence type="ECO:0000256" key="1">
    <source>
        <dbReference type="ARBA" id="ARBA00008532"/>
    </source>
</evidence>
<organism evidence="4 5">
    <name type="scientific">Sulfurospirillum halorespirans DSM 13726</name>
    <dbReference type="NCBI Taxonomy" id="1193502"/>
    <lineage>
        <taxon>Bacteria</taxon>
        <taxon>Pseudomonadati</taxon>
        <taxon>Campylobacterota</taxon>
        <taxon>Epsilonproteobacteria</taxon>
        <taxon>Campylobacterales</taxon>
        <taxon>Sulfurospirillaceae</taxon>
        <taxon>Sulfurospirillum</taxon>
    </lineage>
</organism>
<protein>
    <submittedName>
        <fullName evidence="4">NG,NG-dimethylarginine dimethylaminohydrolase 1</fullName>
        <ecNumber evidence="4">3.5.3.18</ecNumber>
    </submittedName>
</protein>
<dbReference type="Pfam" id="PF19420">
    <property type="entry name" value="DDAH_eukar"/>
    <property type="match status" value="1"/>
</dbReference>
<proteinExistence type="inferred from homology"/>
<dbReference type="GO" id="GO:0000052">
    <property type="term" value="P:citrulline metabolic process"/>
    <property type="evidence" value="ECO:0007669"/>
    <property type="project" value="TreeGrafter"/>
</dbReference>
<keyword evidence="2 4" id="KW-0378">Hydrolase</keyword>
<dbReference type="KEGG" id="shal:SHALO_0437"/>
<dbReference type="AlphaFoldDB" id="A0A1D7TGW4"/>
<keyword evidence="5" id="KW-1185">Reference proteome</keyword>
<evidence type="ECO:0000313" key="4">
    <source>
        <dbReference type="EMBL" id="AOO64233.1"/>
    </source>
</evidence>
<comment type="similarity">
    <text evidence="1">Belongs to the DDAH family.</text>
</comment>
<accession>A0A1D7TGW4</accession>
<dbReference type="Gene3D" id="3.75.10.10">
    <property type="entry name" value="L-arginine/glycine Amidinotransferase, Chain A"/>
    <property type="match status" value="1"/>
</dbReference>
<name>A0A1D7TGW4_9BACT</name>
<dbReference type="SUPFAM" id="SSF55909">
    <property type="entry name" value="Pentein"/>
    <property type="match status" value="1"/>
</dbReference>
<dbReference type="PATRIC" id="fig|1193502.14.peg.450"/>
<dbReference type="STRING" id="1193502.SHALO_0437"/>
<gene>
    <name evidence="4" type="ORF">SHALO_0437</name>
</gene>
<dbReference type="RefSeq" id="WP_069477190.1">
    <property type="nucleotide sequence ID" value="NZ_CP017111.1"/>
</dbReference>
<feature type="active site" description="Proton donor" evidence="3">
    <location>
        <position position="160"/>
    </location>
</feature>
<dbReference type="InterPro" id="IPR033199">
    <property type="entry name" value="DDAH-like"/>
</dbReference>
<dbReference type="GO" id="GO:0016403">
    <property type="term" value="F:dimethylargininase activity"/>
    <property type="evidence" value="ECO:0007669"/>
    <property type="project" value="UniProtKB-EC"/>
</dbReference>
<dbReference type="EC" id="3.5.3.18" evidence="4"/>
<dbReference type="GO" id="GO:0016597">
    <property type="term" value="F:amino acid binding"/>
    <property type="evidence" value="ECO:0007669"/>
    <property type="project" value="TreeGrafter"/>
</dbReference>
<dbReference type="GO" id="GO:0045429">
    <property type="term" value="P:positive regulation of nitric oxide biosynthetic process"/>
    <property type="evidence" value="ECO:0007669"/>
    <property type="project" value="TreeGrafter"/>
</dbReference>
<evidence type="ECO:0000256" key="3">
    <source>
        <dbReference type="PIRSR" id="PIRSR633199-1"/>
    </source>
</evidence>
<dbReference type="PANTHER" id="PTHR12737:SF9">
    <property type="entry name" value="DIMETHYLARGININASE"/>
    <property type="match status" value="1"/>
</dbReference>
<dbReference type="GO" id="GO:0006525">
    <property type="term" value="P:arginine metabolic process"/>
    <property type="evidence" value="ECO:0007669"/>
    <property type="project" value="TreeGrafter"/>
</dbReference>
<evidence type="ECO:0000313" key="5">
    <source>
        <dbReference type="Proteomes" id="UP000094609"/>
    </source>
</evidence>
<dbReference type="Proteomes" id="UP000094609">
    <property type="component" value="Chromosome"/>
</dbReference>
<evidence type="ECO:0000256" key="2">
    <source>
        <dbReference type="ARBA" id="ARBA00022801"/>
    </source>
</evidence>
<dbReference type="PANTHER" id="PTHR12737">
    <property type="entry name" value="DIMETHYLARGININE DIMETHYLAMINOHYDROLASE"/>
    <property type="match status" value="1"/>
</dbReference>
<feature type="active site" description="Nucleophile" evidence="3">
    <location>
        <position position="247"/>
    </location>
</feature>
<sequence length="256" mass="28053">MLLAMTHLPSPKLQECELTFVQSEPISLEKATLQHVAYGAMLERCGAKVMVLDENLAYPDSVFVEDPIIVFDEVAVLTSMGVESRRVESASMEKVFSKYRNVERIVLPAQIEGGDVLKVGKKIFVGESPRTNQEGISALEAIIKPFGYEVISVSVTGCLHLKTGVTALDDQTVLINSNWLDADVFHGFTKVEVPEDEPFGANVLKIGEILCMNEAFPESISLVKSLGYKVETVNISEFVKAEAGLTCMSVLFTCKD</sequence>